<proteinExistence type="predicted"/>
<reference evidence="1" key="1">
    <citation type="submission" date="2022-10" db="EMBL/GenBank/DDBJ databases">
        <title>Tapping the CABI collections for fungal endophytes: first genome assemblies for Collariella, Neodidymelliopsis, Ascochyta clinopodiicola, Didymella pomorum, Didymosphaeria variabile, Neocosmospora piperis and Neocucurbitaria cava.</title>
        <authorList>
            <person name="Hill R."/>
        </authorList>
    </citation>
    <scope>NUCLEOTIDE SEQUENCE</scope>
    <source>
        <strain evidence="1">IMI 356815</strain>
    </source>
</reference>
<dbReference type="AlphaFoldDB" id="A0A9W8XYD6"/>
<dbReference type="Proteomes" id="UP001140513">
    <property type="component" value="Unassembled WGS sequence"/>
</dbReference>
<dbReference type="EMBL" id="JAPEUX010000001">
    <property type="protein sequence ID" value="KAJ4361015.1"/>
    <property type="molecule type" value="Genomic_DNA"/>
</dbReference>
<protein>
    <submittedName>
        <fullName evidence="1">Uncharacterized protein</fullName>
    </submittedName>
</protein>
<evidence type="ECO:0000313" key="1">
    <source>
        <dbReference type="EMBL" id="KAJ4361015.1"/>
    </source>
</evidence>
<organism evidence="1 2">
    <name type="scientific">Didymosphaeria variabile</name>
    <dbReference type="NCBI Taxonomy" id="1932322"/>
    <lineage>
        <taxon>Eukaryota</taxon>
        <taxon>Fungi</taxon>
        <taxon>Dikarya</taxon>
        <taxon>Ascomycota</taxon>
        <taxon>Pezizomycotina</taxon>
        <taxon>Dothideomycetes</taxon>
        <taxon>Pleosporomycetidae</taxon>
        <taxon>Pleosporales</taxon>
        <taxon>Massarineae</taxon>
        <taxon>Didymosphaeriaceae</taxon>
        <taxon>Didymosphaeria</taxon>
    </lineage>
</organism>
<accession>A0A9W8XYD6</accession>
<dbReference type="RefSeq" id="XP_056077217.1">
    <property type="nucleotide sequence ID" value="XM_056210395.1"/>
</dbReference>
<keyword evidence="2" id="KW-1185">Reference proteome</keyword>
<gene>
    <name evidence="1" type="ORF">N0V89_001584</name>
</gene>
<name>A0A9W8XYD6_9PLEO</name>
<evidence type="ECO:0000313" key="2">
    <source>
        <dbReference type="Proteomes" id="UP001140513"/>
    </source>
</evidence>
<dbReference type="GeneID" id="80905114"/>
<sequence length="102" mass="11122">MAVRSTKKGEEATARIRQAYPDCNVEVWELDVLSYPSIQAPPHTGRSEPGRLTVVGSGTALFASFDNRKAEPLIPNFDDPFSGLAAEGERYGLSKLLVMILV</sequence>
<comment type="caution">
    <text evidence="1">The sequence shown here is derived from an EMBL/GenBank/DDBJ whole genome shotgun (WGS) entry which is preliminary data.</text>
</comment>